<dbReference type="InterPro" id="IPR024523">
    <property type="entry name" value="DUF3793"/>
</dbReference>
<name>A0A9D1EGH0_9FIRM</name>
<proteinExistence type="predicted"/>
<sequence length="183" mass="21476">MLEWKIIEHCSPTLAGLKTANIFNYRFSSTDSLLEEIQAENQKLNQKGVFIEVLKIKDTQVLLYVYRKKRLESDLKKDEVKTLLFRYGYKSEEMENCLLELKTRLSESNDFPHEIGLFLSYPLEDVIGFIEQEGKNYKCRGLWKVYCNECETIKLFARFKKCTAVYRKLFTNGRSITQLTVAA</sequence>
<reference evidence="1" key="1">
    <citation type="submission" date="2020-10" db="EMBL/GenBank/DDBJ databases">
        <authorList>
            <person name="Gilroy R."/>
        </authorList>
    </citation>
    <scope>NUCLEOTIDE SEQUENCE</scope>
    <source>
        <strain evidence="1">ChiW13-3771</strain>
    </source>
</reference>
<gene>
    <name evidence="1" type="ORF">IAC96_12415</name>
</gene>
<dbReference type="Proteomes" id="UP000824201">
    <property type="component" value="Unassembled WGS sequence"/>
</dbReference>
<evidence type="ECO:0000313" key="2">
    <source>
        <dbReference type="Proteomes" id="UP000824201"/>
    </source>
</evidence>
<dbReference type="EMBL" id="DVHN01000174">
    <property type="protein sequence ID" value="HIR89740.1"/>
    <property type="molecule type" value="Genomic_DNA"/>
</dbReference>
<organism evidence="1 2">
    <name type="scientific">Candidatus Fimimorpha faecalis</name>
    <dbReference type="NCBI Taxonomy" id="2840824"/>
    <lineage>
        <taxon>Bacteria</taxon>
        <taxon>Bacillati</taxon>
        <taxon>Bacillota</taxon>
        <taxon>Clostridia</taxon>
        <taxon>Eubacteriales</taxon>
        <taxon>Candidatus Fimimorpha</taxon>
    </lineage>
</organism>
<dbReference type="Pfam" id="PF12672">
    <property type="entry name" value="DUF3793"/>
    <property type="match status" value="1"/>
</dbReference>
<reference evidence="1" key="2">
    <citation type="journal article" date="2021" name="PeerJ">
        <title>Extensive microbial diversity within the chicken gut microbiome revealed by metagenomics and culture.</title>
        <authorList>
            <person name="Gilroy R."/>
            <person name="Ravi A."/>
            <person name="Getino M."/>
            <person name="Pursley I."/>
            <person name="Horton D.L."/>
            <person name="Alikhan N.F."/>
            <person name="Baker D."/>
            <person name="Gharbi K."/>
            <person name="Hall N."/>
            <person name="Watson M."/>
            <person name="Adriaenssens E.M."/>
            <person name="Foster-Nyarko E."/>
            <person name="Jarju S."/>
            <person name="Secka A."/>
            <person name="Antonio M."/>
            <person name="Oren A."/>
            <person name="Chaudhuri R.R."/>
            <person name="La Ragione R."/>
            <person name="Hildebrand F."/>
            <person name="Pallen M.J."/>
        </authorList>
    </citation>
    <scope>NUCLEOTIDE SEQUENCE</scope>
    <source>
        <strain evidence="1">ChiW13-3771</strain>
    </source>
</reference>
<protein>
    <submittedName>
        <fullName evidence="1">DUF3793 family protein</fullName>
    </submittedName>
</protein>
<dbReference type="AlphaFoldDB" id="A0A9D1EGH0"/>
<accession>A0A9D1EGH0</accession>
<evidence type="ECO:0000313" key="1">
    <source>
        <dbReference type="EMBL" id="HIR89740.1"/>
    </source>
</evidence>
<comment type="caution">
    <text evidence="1">The sequence shown here is derived from an EMBL/GenBank/DDBJ whole genome shotgun (WGS) entry which is preliminary data.</text>
</comment>